<keyword evidence="6" id="KW-0788">Thiol protease</keyword>
<dbReference type="PROSITE" id="PS50235">
    <property type="entry name" value="USP_3"/>
    <property type="match status" value="1"/>
</dbReference>
<feature type="domain" description="USP" evidence="8">
    <location>
        <begin position="1"/>
        <end position="163"/>
    </location>
</feature>
<dbReference type="GO" id="GO:0042981">
    <property type="term" value="P:regulation of apoptotic process"/>
    <property type="evidence" value="ECO:0007669"/>
    <property type="project" value="TreeGrafter"/>
</dbReference>
<dbReference type="InterPro" id="IPR050164">
    <property type="entry name" value="Peptidase_C19"/>
</dbReference>
<dbReference type="AlphaFoldDB" id="A0A6P3FMW0"/>
<dbReference type="InterPro" id="IPR038765">
    <property type="entry name" value="Papain-like_cys_pep_sf"/>
</dbReference>
<keyword evidence="3" id="KW-0645">Protease</keyword>
<keyword evidence="5" id="KW-0378">Hydrolase</keyword>
<dbReference type="SUPFAM" id="SSF54001">
    <property type="entry name" value="Cysteine proteinases"/>
    <property type="match status" value="1"/>
</dbReference>
<comment type="catalytic activity">
    <reaction evidence="1">
        <text>Thiol-dependent hydrolysis of ester, thioester, amide, peptide and isopeptide bonds formed by the C-terminal Gly of ubiquitin (a 76-residue protein attached to proteins as an intracellular targeting signal).</text>
        <dbReference type="EC" id="3.4.19.12"/>
    </reaction>
</comment>
<dbReference type="Proteomes" id="UP000515203">
    <property type="component" value="Unplaced"/>
</dbReference>
<dbReference type="RefSeq" id="XP_004648916.1">
    <property type="nucleotide sequence ID" value="XM_004648859.1"/>
</dbReference>
<dbReference type="InParanoid" id="A0A6P3FMW0"/>
<dbReference type="PANTHER" id="PTHR24006">
    <property type="entry name" value="UBIQUITIN CARBOXYL-TERMINAL HYDROLASE"/>
    <property type="match status" value="1"/>
</dbReference>
<evidence type="ECO:0000256" key="6">
    <source>
        <dbReference type="ARBA" id="ARBA00022807"/>
    </source>
</evidence>
<dbReference type="OrthoDB" id="420187at2759"/>
<evidence type="ECO:0000256" key="2">
    <source>
        <dbReference type="ARBA" id="ARBA00012759"/>
    </source>
</evidence>
<dbReference type="GO" id="GO:0016579">
    <property type="term" value="P:protein deubiquitination"/>
    <property type="evidence" value="ECO:0007669"/>
    <property type="project" value="InterPro"/>
</dbReference>
<keyword evidence="4" id="KW-0833">Ubl conjugation pathway</keyword>
<dbReference type="GeneID" id="101577451"/>
<evidence type="ECO:0000256" key="3">
    <source>
        <dbReference type="ARBA" id="ARBA00022670"/>
    </source>
</evidence>
<evidence type="ECO:0000256" key="5">
    <source>
        <dbReference type="ARBA" id="ARBA00022801"/>
    </source>
</evidence>
<feature type="compositionally biased region" description="Basic residues" evidence="7">
    <location>
        <begin position="297"/>
        <end position="320"/>
    </location>
</feature>
<protein>
    <recommendedName>
        <fullName evidence="2">ubiquitinyl hydrolase 1</fullName>
        <ecNumber evidence="2">3.4.19.12</ecNumber>
    </recommendedName>
</protein>
<proteinExistence type="predicted"/>
<evidence type="ECO:0000256" key="1">
    <source>
        <dbReference type="ARBA" id="ARBA00000707"/>
    </source>
</evidence>
<organism evidence="9 10">
    <name type="scientific">Octodon degus</name>
    <name type="common">Degu</name>
    <name type="synonym">Sciurus degus</name>
    <dbReference type="NCBI Taxonomy" id="10160"/>
    <lineage>
        <taxon>Eukaryota</taxon>
        <taxon>Metazoa</taxon>
        <taxon>Chordata</taxon>
        <taxon>Craniata</taxon>
        <taxon>Vertebrata</taxon>
        <taxon>Euteleostomi</taxon>
        <taxon>Mammalia</taxon>
        <taxon>Eutheria</taxon>
        <taxon>Euarchontoglires</taxon>
        <taxon>Glires</taxon>
        <taxon>Rodentia</taxon>
        <taxon>Hystricomorpha</taxon>
        <taxon>Octodontidae</taxon>
        <taxon>Octodon</taxon>
    </lineage>
</organism>
<dbReference type="InterPro" id="IPR018200">
    <property type="entry name" value="USP_CS"/>
</dbReference>
<feature type="region of interest" description="Disordered" evidence="7">
    <location>
        <begin position="267"/>
        <end position="320"/>
    </location>
</feature>
<dbReference type="InterPro" id="IPR028889">
    <property type="entry name" value="USP"/>
</dbReference>
<name>A0A6P3FMW0_OCTDE</name>
<dbReference type="GO" id="GO:0005829">
    <property type="term" value="C:cytosol"/>
    <property type="evidence" value="ECO:0007669"/>
    <property type="project" value="TreeGrafter"/>
</dbReference>
<dbReference type="GO" id="GO:0004843">
    <property type="term" value="F:cysteine-type deubiquitinase activity"/>
    <property type="evidence" value="ECO:0007669"/>
    <property type="project" value="UniProtKB-EC"/>
</dbReference>
<dbReference type="Pfam" id="PF00443">
    <property type="entry name" value="UCH"/>
    <property type="match status" value="1"/>
</dbReference>
<evidence type="ECO:0000313" key="9">
    <source>
        <dbReference type="Proteomes" id="UP000515203"/>
    </source>
</evidence>
<dbReference type="GO" id="GO:0006508">
    <property type="term" value="P:proteolysis"/>
    <property type="evidence" value="ECO:0007669"/>
    <property type="project" value="UniProtKB-KW"/>
</dbReference>
<keyword evidence="9" id="KW-1185">Reference proteome</keyword>
<dbReference type="Gene3D" id="3.90.70.10">
    <property type="entry name" value="Cysteine proteinases"/>
    <property type="match status" value="1"/>
</dbReference>
<evidence type="ECO:0000313" key="10">
    <source>
        <dbReference type="RefSeq" id="XP_004648916.1"/>
    </source>
</evidence>
<evidence type="ECO:0000256" key="4">
    <source>
        <dbReference type="ARBA" id="ARBA00022786"/>
    </source>
</evidence>
<accession>A0A6P3FMW0</accession>
<evidence type="ECO:0000256" key="7">
    <source>
        <dbReference type="SAM" id="MobiDB-lite"/>
    </source>
</evidence>
<dbReference type="EC" id="3.4.19.12" evidence="2"/>
<dbReference type="InterPro" id="IPR001394">
    <property type="entry name" value="Peptidase_C19_UCH"/>
</dbReference>
<evidence type="ECO:0000259" key="8">
    <source>
        <dbReference type="PROSITE" id="PS50235"/>
    </source>
</evidence>
<dbReference type="GO" id="GO:0005634">
    <property type="term" value="C:nucleus"/>
    <property type="evidence" value="ECO:0007669"/>
    <property type="project" value="TreeGrafter"/>
</dbReference>
<dbReference type="PROSITE" id="PS00973">
    <property type="entry name" value="USP_2"/>
    <property type="match status" value="1"/>
</dbReference>
<feature type="non-terminal residue" evidence="10">
    <location>
        <position position="1"/>
    </location>
</feature>
<sequence>TSDTLDPYLDITLDIHAAHSVKQALTQFVEPEELRGENAYHCGVCLQKRPASKPLSVHTSSKVLILLLKRFSHLTGEKTAKRVQYSEWLDMQPYMSDQNRGPLWYSLYAVLVHAGSTSRSGHYLAYVKAGDGHWYQMNDDRVTACDRSAALSQEAYVLFYVQRSNLGTDRSSGSAAGEEESVAAEDKDLINKARALQTHCHRAYGKAEEQAQESTLEEWKSLQEQIQAKKPPLNLRKVEGNLPDNAVVIHPSKHRGALVKTHPGQDNFCPNTSARSVSPLERTGMNHAPCVGEGARAPKRKNKNKNKNNQQHRRPALVIW</sequence>
<reference evidence="10" key="1">
    <citation type="submission" date="2025-08" db="UniProtKB">
        <authorList>
            <consortium name="RefSeq"/>
        </authorList>
    </citation>
    <scope>IDENTIFICATION</scope>
</reference>
<dbReference type="PANTHER" id="PTHR24006:SF651">
    <property type="entry name" value="INACTIVE UBIQUITIN CARBOXYL-TERMINAL HYDROLASE 17-LIKE PROTEIN 4-RELATED"/>
    <property type="match status" value="1"/>
</dbReference>
<gene>
    <name evidence="10" type="primary">LOC101577451</name>
</gene>